<protein>
    <recommendedName>
        <fullName evidence="4">Glycosyltransferase RgtA/B/C/D-like domain-containing protein</fullName>
    </recommendedName>
</protein>
<dbReference type="RefSeq" id="WP_066782707.1">
    <property type="nucleotide sequence ID" value="NZ_LWQS01000030.1"/>
</dbReference>
<feature type="transmembrane region" description="Helical" evidence="1">
    <location>
        <begin position="246"/>
        <end position="262"/>
    </location>
</feature>
<comment type="caution">
    <text evidence="2">The sequence shown here is derived from an EMBL/GenBank/DDBJ whole genome shotgun (WGS) entry which is preliminary data.</text>
</comment>
<feature type="transmembrane region" description="Helical" evidence="1">
    <location>
        <begin position="193"/>
        <end position="217"/>
    </location>
</feature>
<evidence type="ECO:0000313" key="3">
    <source>
        <dbReference type="Proteomes" id="UP000078287"/>
    </source>
</evidence>
<feature type="transmembrane region" description="Helical" evidence="1">
    <location>
        <begin position="224"/>
        <end position="240"/>
    </location>
</feature>
<organism evidence="2 3">
    <name type="scientific">Chloroflexus islandicus</name>
    <dbReference type="NCBI Taxonomy" id="1707952"/>
    <lineage>
        <taxon>Bacteria</taxon>
        <taxon>Bacillati</taxon>
        <taxon>Chloroflexota</taxon>
        <taxon>Chloroflexia</taxon>
        <taxon>Chloroflexales</taxon>
        <taxon>Chloroflexineae</taxon>
        <taxon>Chloroflexaceae</taxon>
        <taxon>Chloroflexus</taxon>
    </lineage>
</organism>
<dbReference type="STRING" id="1707952.A6A03_07240"/>
<keyword evidence="1" id="KW-0472">Membrane</keyword>
<feature type="transmembrane region" description="Helical" evidence="1">
    <location>
        <begin position="345"/>
        <end position="361"/>
    </location>
</feature>
<sequence length="556" mass="63325">MAITQPNPLTATGQQTQRRWLIDTAEWRFYGIVMLGLMIVIWAPIVFAFVTAPPDRQFMGVVDGIADHNQYFAWMRSFTQADLAANRLTPEANEPAFFNLLWWVTARFSVITGVSYITAYTILRLVAILSLLGSLLIFLQLMVDQPRQRQIAFWLICTSSGLGVIWVVVKYIANLPDAPFPISIYTVEPNTLMIMQAFPHFTMALALIIAIFSLMWLGWRKQQLRYAVAAGIVGALLALQHAYDLLIVYSALGLFGLLIWWRDRRFPSLLFRQGVILAVFSAPGALYLAYMVANEPTWGRKLEQFDNAGVFTPNPALLVILLGVPLLLALAGLRWRMFRSTDDRDILIASWFVVHFLLMYLPLKFQIHMLLGLQVPMVLLATRFIDEQLIPALRRRGRYALALGLAAVFGLSIVTSVYIQGWRFVYLSRYEQPHYLTNDEIAALQWLQEHTTSTDVVLADIEFGQFVPVWSDARAYIAHWAGTLDFFTKRENARIVLDPTTPASQRRRLLDEFSVSYVVMRDRDGARAELSQQGAAELEIVYENATVSVYRVRKEE</sequence>
<name>A0A178MIL7_9CHLR</name>
<accession>A0A178MIL7</accession>
<feature type="transmembrane region" description="Helical" evidence="1">
    <location>
        <begin position="151"/>
        <end position="173"/>
    </location>
</feature>
<evidence type="ECO:0000256" key="1">
    <source>
        <dbReference type="SAM" id="Phobius"/>
    </source>
</evidence>
<keyword evidence="1" id="KW-1133">Transmembrane helix</keyword>
<feature type="transmembrane region" description="Helical" evidence="1">
    <location>
        <begin position="122"/>
        <end position="139"/>
    </location>
</feature>
<feature type="transmembrane region" description="Helical" evidence="1">
    <location>
        <begin position="274"/>
        <end position="293"/>
    </location>
</feature>
<feature type="transmembrane region" description="Helical" evidence="1">
    <location>
        <begin position="29"/>
        <end position="50"/>
    </location>
</feature>
<evidence type="ECO:0008006" key="4">
    <source>
        <dbReference type="Google" id="ProtNLM"/>
    </source>
</evidence>
<keyword evidence="1" id="KW-0812">Transmembrane</keyword>
<dbReference type="OrthoDB" id="137247at2"/>
<dbReference type="Proteomes" id="UP000078287">
    <property type="component" value="Unassembled WGS sequence"/>
</dbReference>
<keyword evidence="3" id="KW-1185">Reference proteome</keyword>
<reference evidence="2 3" key="1">
    <citation type="submission" date="2016-04" db="EMBL/GenBank/DDBJ databases">
        <title>Chloroflexus islandicus sp. nov., a thermophilic filamentous anoxygenic phototrophic bacterium from geyser Strokkur (Iceland).</title>
        <authorList>
            <person name="Gaisin V.A."/>
            <person name="Kalashnikov A.M."/>
            <person name="Sukhacheva M.V."/>
            <person name="Grouzdev D.S."/>
            <person name="Ivanov T.M."/>
            <person name="Kuznetsov B."/>
            <person name="Gorlenko V.M."/>
        </authorList>
    </citation>
    <scope>NUCLEOTIDE SEQUENCE [LARGE SCALE GENOMIC DNA]</scope>
    <source>
        <strain evidence="3">isl-2</strain>
    </source>
</reference>
<evidence type="ECO:0000313" key="2">
    <source>
        <dbReference type="EMBL" id="OAN48561.1"/>
    </source>
</evidence>
<proteinExistence type="predicted"/>
<dbReference type="AlphaFoldDB" id="A0A178MIL7"/>
<feature type="transmembrane region" description="Helical" evidence="1">
    <location>
        <begin position="397"/>
        <end position="419"/>
    </location>
</feature>
<dbReference type="EMBL" id="LWQS01000030">
    <property type="protein sequence ID" value="OAN48561.1"/>
    <property type="molecule type" value="Genomic_DNA"/>
</dbReference>
<feature type="transmembrane region" description="Helical" evidence="1">
    <location>
        <begin position="367"/>
        <end position="385"/>
    </location>
</feature>
<feature type="transmembrane region" description="Helical" evidence="1">
    <location>
        <begin position="313"/>
        <end position="333"/>
    </location>
</feature>
<gene>
    <name evidence="2" type="ORF">A6A03_07240</name>
</gene>